<protein>
    <submittedName>
        <fullName evidence="3">PH domain-containing protein</fullName>
    </submittedName>
</protein>
<accession>A0A4S8EU90</accession>
<dbReference type="AlphaFoldDB" id="A0A4S8EU90"/>
<proteinExistence type="predicted"/>
<keyword evidence="1" id="KW-0812">Transmembrane</keyword>
<keyword evidence="1" id="KW-0472">Membrane</keyword>
<dbReference type="EMBL" id="STFG01000021">
    <property type="protein sequence ID" value="THT98417.1"/>
    <property type="molecule type" value="Genomic_DNA"/>
</dbReference>
<sequence>MDLEQASMTPGGARHVPESTVLWSETEGQAANALTYLLCLLTFWLVLPVGYAVYRFLRSATTRYTLTDQRLLMQTGIIVKQIDTLELYRVKDITVDSSILLTLFGRGSVVLQSTDTTHPTKRIHAIASPARVATLMRDRVKQCRVLKGVRAFDH</sequence>
<feature type="domain" description="YdbS-like PH" evidence="2">
    <location>
        <begin position="61"/>
        <end position="133"/>
    </location>
</feature>
<organism evidence="3 4">
    <name type="scientific">Lampropedia puyangensis</name>
    <dbReference type="NCBI Taxonomy" id="1330072"/>
    <lineage>
        <taxon>Bacteria</taxon>
        <taxon>Pseudomonadati</taxon>
        <taxon>Pseudomonadota</taxon>
        <taxon>Betaproteobacteria</taxon>
        <taxon>Burkholderiales</taxon>
        <taxon>Comamonadaceae</taxon>
        <taxon>Lampropedia</taxon>
    </lineage>
</organism>
<keyword evidence="1" id="KW-1133">Transmembrane helix</keyword>
<dbReference type="Proteomes" id="UP000308917">
    <property type="component" value="Unassembled WGS sequence"/>
</dbReference>
<dbReference type="PANTHER" id="PTHR37938">
    <property type="entry name" value="BLL0215 PROTEIN"/>
    <property type="match status" value="1"/>
</dbReference>
<gene>
    <name evidence="3" type="ORF">E9531_14490</name>
</gene>
<dbReference type="Pfam" id="PF03703">
    <property type="entry name" value="bPH_2"/>
    <property type="match status" value="1"/>
</dbReference>
<feature type="transmembrane region" description="Helical" evidence="1">
    <location>
        <begin position="33"/>
        <end position="54"/>
    </location>
</feature>
<evidence type="ECO:0000313" key="3">
    <source>
        <dbReference type="EMBL" id="THT98417.1"/>
    </source>
</evidence>
<name>A0A4S8EU90_9BURK</name>
<evidence type="ECO:0000256" key="1">
    <source>
        <dbReference type="SAM" id="Phobius"/>
    </source>
</evidence>
<dbReference type="InterPro" id="IPR005182">
    <property type="entry name" value="YdbS-like_PH"/>
</dbReference>
<dbReference type="OrthoDB" id="8908210at2"/>
<evidence type="ECO:0000313" key="4">
    <source>
        <dbReference type="Proteomes" id="UP000308917"/>
    </source>
</evidence>
<keyword evidence="4" id="KW-1185">Reference proteome</keyword>
<reference evidence="3 4" key="1">
    <citation type="journal article" date="2015" name="Antonie Van Leeuwenhoek">
        <title>Lampropedia puyangensis sp. nov., isolated from symptomatic bark of Populus ? euramericana canker and emended description of Lampropedia hyalina (Ehrenberg 1832) Lee et al. 2004.</title>
        <authorList>
            <person name="Li Y."/>
            <person name="Wang T."/>
            <person name="Piao C.G."/>
            <person name="Wang L.F."/>
            <person name="Tian G.Z."/>
            <person name="Zhu T.H."/>
            <person name="Guo M.W."/>
        </authorList>
    </citation>
    <scope>NUCLEOTIDE SEQUENCE [LARGE SCALE GENOMIC DNA]</scope>
    <source>
        <strain evidence="3 4">2-bin</strain>
    </source>
</reference>
<evidence type="ECO:0000259" key="2">
    <source>
        <dbReference type="Pfam" id="PF03703"/>
    </source>
</evidence>
<dbReference type="RefSeq" id="WP_136574489.1">
    <property type="nucleotide sequence ID" value="NZ_STFG01000021.1"/>
</dbReference>
<comment type="caution">
    <text evidence="3">The sequence shown here is derived from an EMBL/GenBank/DDBJ whole genome shotgun (WGS) entry which is preliminary data.</text>
</comment>
<dbReference type="PANTHER" id="PTHR37938:SF1">
    <property type="entry name" value="BLL0215 PROTEIN"/>
    <property type="match status" value="1"/>
</dbReference>